<dbReference type="KEGG" id="tal:Thal_1057"/>
<dbReference type="EMBL" id="CP001931">
    <property type="protein sequence ID" value="ADC89689.1"/>
    <property type="molecule type" value="Genomic_DNA"/>
</dbReference>
<keyword evidence="1" id="KW-0472">Membrane</keyword>
<dbReference type="RefSeq" id="WP_012992095.1">
    <property type="nucleotide sequence ID" value="NC_013894.1"/>
</dbReference>
<keyword evidence="1" id="KW-1133">Transmembrane helix</keyword>
<protein>
    <submittedName>
        <fullName evidence="2">Uncharacterized protein</fullName>
    </submittedName>
</protein>
<keyword evidence="3" id="KW-1185">Reference proteome</keyword>
<dbReference type="HOGENOM" id="CLU_975822_0_0_0"/>
<accession>D3SLQ9</accession>
<dbReference type="STRING" id="638303.Thal_1057"/>
<sequence length="275" mass="31406">MLKERRLILLVVRLLILSYFTVIALQKNIHTKAALLVIGSLYLSGILYSHLRFWKTGVLGRYMDLIFLIPMIYLSKEPISVVSLLLPMVHYVNRYVGVSLLALWSAAVMAVILSGVKGLEILPLLLGAFLSAYAPDLVESIRKERSYFVRLRKGFAHLTKELSSLDEERRRRKTLEDLFELFTKSDGVGDYIRSVKETFSLKGIRVVRGRTPSVEVDTANLSFSVPVGDQHTVIFYMNHPAQLRDRWLLENLERAARLLNLYIKDIHEGIVHLAV</sequence>
<reference evidence="3" key="1">
    <citation type="journal article" date="2010" name="Stand. Genomic Sci.">
        <title>Complete genome sequence of Thermocrinis albus type strain (HI 11/12T).</title>
        <authorList>
            <person name="Wirth R."/>
            <person name="Sikorski J."/>
            <person name="Brambilla E."/>
            <person name="Misra M."/>
            <person name="Lapidus A."/>
            <person name="Copeland A."/>
            <person name="Nolan M."/>
            <person name="Lucas S."/>
            <person name="Chen F."/>
            <person name="Tice H."/>
            <person name="Cheng J.F."/>
            <person name="Han C."/>
            <person name="Detter J.C."/>
            <person name="Tapia R."/>
            <person name="Bruce D."/>
            <person name="Goodwin L."/>
            <person name="Pitluck S."/>
            <person name="Pati A."/>
            <person name="Anderson I."/>
            <person name="Ivanova N."/>
            <person name="Mavromatis K."/>
            <person name="Mikhailova N."/>
            <person name="Chen A."/>
            <person name="Palaniappan K."/>
            <person name="Bilek Y."/>
            <person name="Hader T."/>
            <person name="Land M."/>
            <person name="Hauser L."/>
            <person name="Chang Y.J."/>
            <person name="Jeffries C.D."/>
            <person name="Tindall B.J."/>
            <person name="Rohde M."/>
            <person name="Goker M."/>
            <person name="Bristow J."/>
            <person name="Eisen J.A."/>
            <person name="Markowitz V."/>
            <person name="Hugenholtz P."/>
            <person name="Kyrpides N.C."/>
            <person name="Klenk H.P."/>
        </authorList>
    </citation>
    <scope>NUCLEOTIDE SEQUENCE [LARGE SCALE GENOMIC DNA]</scope>
    <source>
        <strain evidence="3">DSM 14484 / JCM 11386 / HI 11/12</strain>
    </source>
</reference>
<dbReference type="AlphaFoldDB" id="D3SLQ9"/>
<feature type="transmembrane region" description="Helical" evidence="1">
    <location>
        <begin position="33"/>
        <end position="51"/>
    </location>
</feature>
<dbReference type="Proteomes" id="UP000002043">
    <property type="component" value="Chromosome"/>
</dbReference>
<gene>
    <name evidence="2" type="ordered locus">Thal_1057</name>
</gene>
<organism evidence="2 3">
    <name type="scientific">Thermocrinis albus (strain DSM 14484 / JCM 11386 / HI 11/12)</name>
    <dbReference type="NCBI Taxonomy" id="638303"/>
    <lineage>
        <taxon>Bacteria</taxon>
        <taxon>Pseudomonadati</taxon>
        <taxon>Aquificota</taxon>
        <taxon>Aquificia</taxon>
        <taxon>Aquificales</taxon>
        <taxon>Aquificaceae</taxon>
        <taxon>Thermocrinis</taxon>
    </lineage>
</organism>
<proteinExistence type="predicted"/>
<dbReference type="OrthoDB" id="12260at2"/>
<evidence type="ECO:0000256" key="1">
    <source>
        <dbReference type="SAM" id="Phobius"/>
    </source>
</evidence>
<feature type="transmembrane region" description="Helical" evidence="1">
    <location>
        <begin position="95"/>
        <end position="116"/>
    </location>
</feature>
<name>D3SLQ9_THEAH</name>
<evidence type="ECO:0000313" key="3">
    <source>
        <dbReference type="Proteomes" id="UP000002043"/>
    </source>
</evidence>
<keyword evidence="1" id="KW-0812">Transmembrane</keyword>
<evidence type="ECO:0000313" key="2">
    <source>
        <dbReference type="EMBL" id="ADC89689.1"/>
    </source>
</evidence>
<feature type="transmembrane region" description="Helical" evidence="1">
    <location>
        <begin position="7"/>
        <end position="27"/>
    </location>
</feature>